<dbReference type="SUPFAM" id="SSF55781">
    <property type="entry name" value="GAF domain-like"/>
    <property type="match status" value="1"/>
</dbReference>
<keyword evidence="2" id="KW-0238">DNA-binding</keyword>
<keyword evidence="3" id="KW-0804">Transcription</keyword>
<dbReference type="InterPro" id="IPR014757">
    <property type="entry name" value="Tscrpt_reg_IclR_C"/>
</dbReference>
<evidence type="ECO:0000256" key="3">
    <source>
        <dbReference type="ARBA" id="ARBA00023163"/>
    </source>
</evidence>
<evidence type="ECO:0008006" key="8">
    <source>
        <dbReference type="Google" id="ProtNLM"/>
    </source>
</evidence>
<dbReference type="Pfam" id="PF09339">
    <property type="entry name" value="HTH_IclR"/>
    <property type="match status" value="1"/>
</dbReference>
<dbReference type="InterPro" id="IPR029016">
    <property type="entry name" value="GAF-like_dom_sf"/>
</dbReference>
<dbReference type="Pfam" id="PF01614">
    <property type="entry name" value="IclR_C"/>
    <property type="match status" value="1"/>
</dbReference>
<evidence type="ECO:0000259" key="5">
    <source>
        <dbReference type="PROSITE" id="PS51078"/>
    </source>
</evidence>
<dbReference type="PANTHER" id="PTHR30136:SF24">
    <property type="entry name" value="HTH-TYPE TRANSCRIPTIONAL REPRESSOR ALLR"/>
    <property type="match status" value="1"/>
</dbReference>
<dbReference type="SMART" id="SM00346">
    <property type="entry name" value="HTH_ICLR"/>
    <property type="match status" value="1"/>
</dbReference>
<dbReference type="SUPFAM" id="SSF46785">
    <property type="entry name" value="Winged helix' DNA-binding domain"/>
    <property type="match status" value="1"/>
</dbReference>
<dbReference type="PROSITE" id="PS51078">
    <property type="entry name" value="ICLR_ED"/>
    <property type="match status" value="1"/>
</dbReference>
<name>A0ABX5Q4S6_9BACL</name>
<dbReference type="Proteomes" id="UP000285882">
    <property type="component" value="Chromosome"/>
</dbReference>
<proteinExistence type="predicted"/>
<accession>A0ABX5Q4S6</accession>
<dbReference type="InterPro" id="IPR005471">
    <property type="entry name" value="Tscrpt_reg_IclR_N"/>
</dbReference>
<evidence type="ECO:0000256" key="2">
    <source>
        <dbReference type="ARBA" id="ARBA00023125"/>
    </source>
</evidence>
<evidence type="ECO:0000256" key="1">
    <source>
        <dbReference type="ARBA" id="ARBA00023015"/>
    </source>
</evidence>
<dbReference type="PROSITE" id="PS51077">
    <property type="entry name" value="HTH_ICLR"/>
    <property type="match status" value="1"/>
</dbReference>
<dbReference type="InterPro" id="IPR036390">
    <property type="entry name" value="WH_DNA-bd_sf"/>
</dbReference>
<dbReference type="PANTHER" id="PTHR30136">
    <property type="entry name" value="HELIX-TURN-HELIX TRANSCRIPTIONAL REGULATOR, ICLR FAMILY"/>
    <property type="match status" value="1"/>
</dbReference>
<evidence type="ECO:0000313" key="7">
    <source>
        <dbReference type="Proteomes" id="UP000285882"/>
    </source>
</evidence>
<sequence length="269" mass="30725">MLKTLKTAMEILNKFTSDRPSWTARELAEELDIPQVNVYRILDSFEVGEYLSKNELTKQYRLGIRLVQLSEIASKNQDVVEILRPVMRHLMKDTGEAVFLVGLNGFQGVTLDSIAPENKVGFSIALDGRAPLYAGASYWSMLAYLPDEVINRVKKSSFDQLLMPSSLTTNVLMEKLTFVRKNHWVASHGQFTPDIIAVASPLFLNGKVIGSLTIAKPIYRVKENDEFIIGEAVQKAAERINQLIDQYQINLDYYIYFRNRHSNERNMHH</sequence>
<evidence type="ECO:0000313" key="6">
    <source>
        <dbReference type="EMBL" id="QAA21630.1"/>
    </source>
</evidence>
<feature type="domain" description="IclR-ED" evidence="5">
    <location>
        <begin position="65"/>
        <end position="246"/>
    </location>
</feature>
<dbReference type="InterPro" id="IPR050707">
    <property type="entry name" value="HTH_MetabolicPath_Reg"/>
</dbReference>
<dbReference type="InterPro" id="IPR036388">
    <property type="entry name" value="WH-like_DNA-bd_sf"/>
</dbReference>
<evidence type="ECO:0000259" key="4">
    <source>
        <dbReference type="PROSITE" id="PS51077"/>
    </source>
</evidence>
<dbReference type="EMBL" id="CP025688">
    <property type="protein sequence ID" value="QAA21630.1"/>
    <property type="molecule type" value="Genomic_DNA"/>
</dbReference>
<gene>
    <name evidence="6" type="ORF">C0674_02790</name>
</gene>
<dbReference type="RefSeq" id="WP_128166132.1">
    <property type="nucleotide sequence ID" value="NZ_CP025688.1"/>
</dbReference>
<dbReference type="Gene3D" id="3.30.450.40">
    <property type="match status" value="1"/>
</dbReference>
<reference evidence="6 7" key="1">
    <citation type="submission" date="2018-01" db="EMBL/GenBank/DDBJ databases">
        <title>Complete genome sequencing of Sporolactobacillus terrae DLG3.</title>
        <authorList>
            <person name="Nam Y.-D."/>
            <person name="Kang J."/>
            <person name="Chung W.-H."/>
        </authorList>
    </citation>
    <scope>NUCLEOTIDE SEQUENCE [LARGE SCALE GENOMIC DNA]</scope>
    <source>
        <strain evidence="6 7">DLG3</strain>
    </source>
</reference>
<keyword evidence="7" id="KW-1185">Reference proteome</keyword>
<protein>
    <recommendedName>
        <fullName evidence="8">IclR family transcriptional regulator</fullName>
    </recommendedName>
</protein>
<keyword evidence="1" id="KW-0805">Transcription regulation</keyword>
<feature type="domain" description="HTH iclR-type" evidence="4">
    <location>
        <begin position="2"/>
        <end position="64"/>
    </location>
</feature>
<organism evidence="6 7">
    <name type="scientific">Sporolactobacillus terrae</name>
    <dbReference type="NCBI Taxonomy" id="269673"/>
    <lineage>
        <taxon>Bacteria</taxon>
        <taxon>Bacillati</taxon>
        <taxon>Bacillota</taxon>
        <taxon>Bacilli</taxon>
        <taxon>Bacillales</taxon>
        <taxon>Sporolactobacillaceae</taxon>
        <taxon>Sporolactobacillus</taxon>
    </lineage>
</organism>
<dbReference type="Gene3D" id="1.10.10.10">
    <property type="entry name" value="Winged helix-like DNA-binding domain superfamily/Winged helix DNA-binding domain"/>
    <property type="match status" value="1"/>
</dbReference>